<evidence type="ECO:0000256" key="1">
    <source>
        <dbReference type="SAM" id="MobiDB-lite"/>
    </source>
</evidence>
<feature type="region of interest" description="Disordered" evidence="1">
    <location>
        <begin position="767"/>
        <end position="853"/>
    </location>
</feature>
<evidence type="ECO:0000259" key="2">
    <source>
        <dbReference type="SMART" id="SM00165"/>
    </source>
</evidence>
<feature type="compositionally biased region" description="Polar residues" evidence="1">
    <location>
        <begin position="492"/>
        <end position="501"/>
    </location>
</feature>
<dbReference type="InterPro" id="IPR015940">
    <property type="entry name" value="UBA"/>
</dbReference>
<feature type="region of interest" description="Disordered" evidence="1">
    <location>
        <begin position="58"/>
        <end position="162"/>
    </location>
</feature>
<comment type="caution">
    <text evidence="3">The sequence shown here is derived from an EMBL/GenBank/DDBJ whole genome shotgun (WGS) entry which is preliminary data.</text>
</comment>
<keyword evidence="4" id="KW-1185">Reference proteome</keyword>
<feature type="compositionally biased region" description="Polar residues" evidence="1">
    <location>
        <begin position="463"/>
        <end position="477"/>
    </location>
</feature>
<dbReference type="InterPro" id="IPR009719">
    <property type="entry name" value="GIP1_N"/>
</dbReference>
<dbReference type="PANTHER" id="PTHR46445:SF16">
    <property type="entry name" value="GBF-INTERACTING PROTEIN"/>
    <property type="match status" value="1"/>
</dbReference>
<feature type="compositionally biased region" description="Basic and acidic residues" evidence="1">
    <location>
        <begin position="65"/>
        <end position="87"/>
    </location>
</feature>
<organism evidence="3 4">
    <name type="scientific">Deinandra increscens subsp. villosa</name>
    <dbReference type="NCBI Taxonomy" id="3103831"/>
    <lineage>
        <taxon>Eukaryota</taxon>
        <taxon>Viridiplantae</taxon>
        <taxon>Streptophyta</taxon>
        <taxon>Embryophyta</taxon>
        <taxon>Tracheophyta</taxon>
        <taxon>Spermatophyta</taxon>
        <taxon>Magnoliopsida</taxon>
        <taxon>eudicotyledons</taxon>
        <taxon>Gunneridae</taxon>
        <taxon>Pentapetalae</taxon>
        <taxon>asterids</taxon>
        <taxon>campanulids</taxon>
        <taxon>Asterales</taxon>
        <taxon>Asteraceae</taxon>
        <taxon>Asteroideae</taxon>
        <taxon>Heliantheae alliance</taxon>
        <taxon>Madieae</taxon>
        <taxon>Madiinae</taxon>
        <taxon>Deinandra</taxon>
    </lineage>
</organism>
<dbReference type="AlphaFoldDB" id="A0AAP0D0Y3"/>
<dbReference type="PANTHER" id="PTHR46445">
    <property type="entry name" value="RNA POLYMERASE II DEGRADATION FACTOR-LIKE PROTEIN (DUF1296)"/>
    <property type="match status" value="1"/>
</dbReference>
<feature type="compositionally biased region" description="Polar residues" evidence="1">
    <location>
        <begin position="209"/>
        <end position="222"/>
    </location>
</feature>
<feature type="compositionally biased region" description="Basic and acidic residues" evidence="1">
    <location>
        <begin position="224"/>
        <end position="245"/>
    </location>
</feature>
<evidence type="ECO:0000313" key="3">
    <source>
        <dbReference type="EMBL" id="KAK9064353.1"/>
    </source>
</evidence>
<feature type="compositionally biased region" description="Low complexity" evidence="1">
    <location>
        <begin position="837"/>
        <end position="853"/>
    </location>
</feature>
<feature type="region of interest" description="Disordered" evidence="1">
    <location>
        <begin position="207"/>
        <end position="253"/>
    </location>
</feature>
<dbReference type="SUPFAM" id="SSF46934">
    <property type="entry name" value="UBA-like"/>
    <property type="match status" value="1"/>
</dbReference>
<feature type="compositionally biased region" description="Polar residues" evidence="1">
    <location>
        <begin position="810"/>
        <end position="827"/>
    </location>
</feature>
<dbReference type="SMART" id="SM00165">
    <property type="entry name" value="UBA"/>
    <property type="match status" value="1"/>
</dbReference>
<protein>
    <recommendedName>
        <fullName evidence="2">UBA domain-containing protein</fullName>
    </recommendedName>
</protein>
<feature type="region of interest" description="Disordered" evidence="1">
    <location>
        <begin position="452"/>
        <end position="501"/>
    </location>
</feature>
<reference evidence="3 4" key="1">
    <citation type="submission" date="2024-04" db="EMBL/GenBank/DDBJ databases">
        <title>The reference genome of an endangered Asteraceae, Deinandra increscens subsp. villosa, native to the Central Coast of California.</title>
        <authorList>
            <person name="Guilliams M."/>
            <person name="Hasenstab-Lehman K."/>
            <person name="Meyer R."/>
            <person name="Mcevoy S."/>
        </authorList>
    </citation>
    <scope>NUCLEOTIDE SEQUENCE [LARGE SCALE GENOMIC DNA]</scope>
    <source>
        <tissue evidence="3">Leaf</tissue>
    </source>
</reference>
<feature type="compositionally biased region" description="Low complexity" evidence="1">
    <location>
        <begin position="131"/>
        <end position="142"/>
    </location>
</feature>
<evidence type="ECO:0000313" key="4">
    <source>
        <dbReference type="Proteomes" id="UP001408789"/>
    </source>
</evidence>
<dbReference type="InterPro" id="IPR009060">
    <property type="entry name" value="UBA-like_sf"/>
</dbReference>
<sequence>MGSRGGGSGGSGGGGVQGIPAASRKMVQSLKEIVNGVSEAEIYAALKDCNMDPNEAVNRLLSQDPFHEVKSKREKKKEFKDTTESRPRGGSSTSNRGARSGTERYAGRGGSSQFSSSDTGGLHGKSRRENGTSSYTSSSAPPYGVPNTNRTPPAVSGSVSYENKASSFSIADGTAMVSQQPSSGFQSPWLGAPGQKSMADIVKMGRPQNKANSTPIMPQPLSTHYDDYASKAPESHQEHYDHVTQDDDWPITEQPQPFVQSIARSEPHVEPEIVDYERNNQYIGSQTEEGQAEAGNVYEDHAANHVSSRNIQEDASGSAPVYVNDLYKNMDSFHHDDRAFEHNEVEQDDALAASVSANIQQLNIDEDEDRHLDESEDDVPSVVIPDHLQVQTADCSHLSFGSFGSTMNPGFSESFASRQLRNKLEDVPAEVDSPSVGPSETRTSEYFGDESIITPENNPILRTGSSSGNYDLPSASQRDVLKQENPEAAHGNQYSFPSSTPGSVYSFDSTQLLNPGFPQSQTSAQMPDATSFSNVMQAAYTSSLPNPLAANGHPVRESDLSYSPFPISQSMATKYGNSASSISGSTISMTEALKTGVFPSSQPTQQTPPGNTIPTGPALPHQLAVHPYSQPTLPLGPFANMISYPFLPQSYTYMPSGFQQAFAGNSTYHQQLAAILPQYKNSLSVSSLPQSTAVPSGYGSFSNSTAVPGNYQASQPGGPTGSTLSYDDVLNAHYKDNSQLLSLQQNENPAMWVHGAGSRTMSAVPGSTYYGFQGQNQQASGFRQGQQQQQQQQPPSQSYGGAALNYPNYYHSQMGISQEHQLQQNPRDGSLVGGAQGQPKPQQPSQQLWQNSY</sequence>
<feature type="region of interest" description="Disordered" evidence="1">
    <location>
        <begin position="1"/>
        <end position="20"/>
    </location>
</feature>
<feature type="compositionally biased region" description="Low complexity" evidence="1">
    <location>
        <begin position="775"/>
        <end position="797"/>
    </location>
</feature>
<gene>
    <name evidence="3" type="ORF">SSX86_015735</name>
</gene>
<feature type="domain" description="UBA" evidence="2">
    <location>
        <begin position="23"/>
        <end position="62"/>
    </location>
</feature>
<dbReference type="Proteomes" id="UP001408789">
    <property type="component" value="Unassembled WGS sequence"/>
</dbReference>
<feature type="compositionally biased region" description="Gly residues" evidence="1">
    <location>
        <begin position="1"/>
        <end position="17"/>
    </location>
</feature>
<proteinExistence type="predicted"/>
<feature type="compositionally biased region" description="Polar residues" evidence="1">
    <location>
        <begin position="146"/>
        <end position="162"/>
    </location>
</feature>
<accession>A0AAP0D0Y3</accession>
<dbReference type="EMBL" id="JBCNJP010000017">
    <property type="protein sequence ID" value="KAK9064353.1"/>
    <property type="molecule type" value="Genomic_DNA"/>
</dbReference>
<dbReference type="Pfam" id="PF06972">
    <property type="entry name" value="GIP1_N"/>
    <property type="match status" value="1"/>
</dbReference>
<name>A0AAP0D0Y3_9ASTR</name>